<feature type="domain" description="DUF7788" evidence="1">
    <location>
        <begin position="1"/>
        <end position="29"/>
    </location>
</feature>
<dbReference type="EMBL" id="PQIB02000007">
    <property type="protein sequence ID" value="RLN09018.1"/>
    <property type="molecule type" value="Genomic_DNA"/>
</dbReference>
<dbReference type="PANTHER" id="PTHR31373:SF29">
    <property type="entry name" value="TROVE DOMAIN-CONTAINING PROTEIN"/>
    <property type="match status" value="1"/>
</dbReference>
<accession>A0A3L6RT98</accession>
<reference evidence="3" key="1">
    <citation type="journal article" date="2019" name="Nat. Commun.">
        <title>The genome of broomcorn millet.</title>
        <authorList>
            <person name="Zou C."/>
            <person name="Miki D."/>
            <person name="Li D."/>
            <person name="Tang Q."/>
            <person name="Xiao L."/>
            <person name="Rajput S."/>
            <person name="Deng P."/>
            <person name="Jia W."/>
            <person name="Huang R."/>
            <person name="Zhang M."/>
            <person name="Sun Y."/>
            <person name="Hu J."/>
            <person name="Fu X."/>
            <person name="Schnable P.S."/>
            <person name="Li F."/>
            <person name="Zhang H."/>
            <person name="Feng B."/>
            <person name="Zhu X."/>
            <person name="Liu R."/>
            <person name="Schnable J.C."/>
            <person name="Zhu J.-K."/>
            <person name="Zhang H."/>
        </authorList>
    </citation>
    <scope>NUCLEOTIDE SEQUENCE [LARGE SCALE GENOMIC DNA]</scope>
</reference>
<organism evidence="2 3">
    <name type="scientific">Panicum miliaceum</name>
    <name type="common">Proso millet</name>
    <name type="synonym">Broomcorn millet</name>
    <dbReference type="NCBI Taxonomy" id="4540"/>
    <lineage>
        <taxon>Eukaryota</taxon>
        <taxon>Viridiplantae</taxon>
        <taxon>Streptophyta</taxon>
        <taxon>Embryophyta</taxon>
        <taxon>Tracheophyta</taxon>
        <taxon>Spermatophyta</taxon>
        <taxon>Magnoliopsida</taxon>
        <taxon>Liliopsida</taxon>
        <taxon>Poales</taxon>
        <taxon>Poaceae</taxon>
        <taxon>PACMAD clade</taxon>
        <taxon>Panicoideae</taxon>
        <taxon>Panicodae</taxon>
        <taxon>Paniceae</taxon>
        <taxon>Panicinae</taxon>
        <taxon>Panicum</taxon>
        <taxon>Panicum sect. Panicum</taxon>
    </lineage>
</organism>
<dbReference type="AlphaFoldDB" id="A0A3L6RT98"/>
<evidence type="ECO:0000313" key="2">
    <source>
        <dbReference type="EMBL" id="RLN09018.1"/>
    </source>
</evidence>
<proteinExistence type="predicted"/>
<protein>
    <recommendedName>
        <fullName evidence="1">DUF7788 domain-containing protein</fullName>
    </recommendedName>
</protein>
<sequence>MEVCIALGLLISELAEQPWVGRAITFISRLEQKLSFVRCLTASILLTAVDAHLAPEKMIRTLFVFSDMEFSDAGYGDVVLQIVSWNLRNSRSTSVTSTQPGVAMENVGVVSPDPGGCHGGSDCWRRVPEACRV</sequence>
<dbReference type="Proteomes" id="UP000275267">
    <property type="component" value="Unassembled WGS sequence"/>
</dbReference>
<comment type="caution">
    <text evidence="2">The sequence shown here is derived from an EMBL/GenBank/DDBJ whole genome shotgun (WGS) entry which is preliminary data.</text>
</comment>
<dbReference type="InterPro" id="IPR011205">
    <property type="entry name" value="UCP015417_vWA"/>
</dbReference>
<evidence type="ECO:0000313" key="3">
    <source>
        <dbReference type="Proteomes" id="UP000275267"/>
    </source>
</evidence>
<dbReference type="OrthoDB" id="1149618at2759"/>
<gene>
    <name evidence="2" type="ORF">C2845_PM11G04160</name>
</gene>
<dbReference type="PANTHER" id="PTHR31373">
    <property type="entry name" value="OS06G0652100 PROTEIN"/>
    <property type="match status" value="1"/>
</dbReference>
<evidence type="ECO:0000259" key="1">
    <source>
        <dbReference type="Pfam" id="PF25043"/>
    </source>
</evidence>
<dbReference type="STRING" id="4540.A0A3L6RT98"/>
<dbReference type="Pfam" id="PF25043">
    <property type="entry name" value="DUF7788"/>
    <property type="match status" value="2"/>
</dbReference>
<feature type="domain" description="DUF7788" evidence="1">
    <location>
        <begin position="32"/>
        <end position="73"/>
    </location>
</feature>
<dbReference type="InterPro" id="IPR056690">
    <property type="entry name" value="DUF7788"/>
</dbReference>
<keyword evidence="3" id="KW-1185">Reference proteome</keyword>
<name>A0A3L6RT98_PANMI</name>